<accession>A0A8J3EDL6</accession>
<evidence type="ECO:0000256" key="1">
    <source>
        <dbReference type="SAM" id="MobiDB-lite"/>
    </source>
</evidence>
<dbReference type="AlphaFoldDB" id="A0A8J3EDL6"/>
<reference evidence="3 4" key="1">
    <citation type="journal article" date="2014" name="Int. J. Syst. Evol. Microbiol.">
        <title>Complete genome sequence of Corynebacterium casei LMG S-19264T (=DSM 44701T), isolated from a smear-ripened cheese.</title>
        <authorList>
            <consortium name="US DOE Joint Genome Institute (JGI-PGF)"/>
            <person name="Walter F."/>
            <person name="Albersmeier A."/>
            <person name="Kalinowski J."/>
            <person name="Ruckert C."/>
        </authorList>
    </citation>
    <scope>NUCLEOTIDE SEQUENCE [LARGE SCALE GENOMIC DNA]</scope>
    <source>
        <strain evidence="3 4">CGMCC 1.16330</strain>
    </source>
</reference>
<comment type="caution">
    <text evidence="3">The sequence shown here is derived from an EMBL/GenBank/DDBJ whole genome shotgun (WGS) entry which is preliminary data.</text>
</comment>
<dbReference type="Proteomes" id="UP000597507">
    <property type="component" value="Unassembled WGS sequence"/>
</dbReference>
<gene>
    <name evidence="3" type="ORF">GCM10010964_19570</name>
</gene>
<dbReference type="EMBL" id="BMKS01000005">
    <property type="protein sequence ID" value="GGG31681.1"/>
    <property type="molecule type" value="Genomic_DNA"/>
</dbReference>
<keyword evidence="2" id="KW-0732">Signal</keyword>
<proteinExistence type="predicted"/>
<feature type="chain" id="PRO_5035191401" description="DUF4412 domain-containing protein" evidence="2">
    <location>
        <begin position="23"/>
        <end position="213"/>
    </location>
</feature>
<evidence type="ECO:0000256" key="2">
    <source>
        <dbReference type="SAM" id="SignalP"/>
    </source>
</evidence>
<feature type="signal peptide" evidence="2">
    <location>
        <begin position="1"/>
        <end position="22"/>
    </location>
</feature>
<keyword evidence="4" id="KW-1185">Reference proteome</keyword>
<evidence type="ECO:0000313" key="4">
    <source>
        <dbReference type="Proteomes" id="UP000597507"/>
    </source>
</evidence>
<name>A0A8J3EDL6_9PROT</name>
<protein>
    <recommendedName>
        <fullName evidence="5">DUF4412 domain-containing protein</fullName>
    </recommendedName>
</protein>
<feature type="region of interest" description="Disordered" evidence="1">
    <location>
        <begin position="181"/>
        <end position="213"/>
    </location>
</feature>
<sequence length="213" mass="21930">MRGLAIAVVALAAAPVPGGSAAASDQEAPEGAAPPLLPVRDVAVTYRLAGLGGAKEMRISWLAAAGRLRLDLPAELGGVMLVDRHAQRAFMVMDPQRLVVELPLGGDLPRLGELPPGAQLVREGQDRVAGLPCTVWRYRDREQSGRACITADGVLLRASGPGPAGTGDGGALEAVAVAYGPQDPARFEPPPGYRSMRAAPPAGEAPPTRTAGR</sequence>
<evidence type="ECO:0000313" key="3">
    <source>
        <dbReference type="EMBL" id="GGG31681.1"/>
    </source>
</evidence>
<evidence type="ECO:0008006" key="5">
    <source>
        <dbReference type="Google" id="ProtNLM"/>
    </source>
</evidence>
<organism evidence="3 4">
    <name type="scientific">Caldovatus sediminis</name>
    <dbReference type="NCBI Taxonomy" id="2041189"/>
    <lineage>
        <taxon>Bacteria</taxon>
        <taxon>Pseudomonadati</taxon>
        <taxon>Pseudomonadota</taxon>
        <taxon>Alphaproteobacteria</taxon>
        <taxon>Acetobacterales</taxon>
        <taxon>Roseomonadaceae</taxon>
        <taxon>Caldovatus</taxon>
    </lineage>
</organism>